<sequence length="105" mass="12277">MGVSVHLIKLPEETLVRKDDDFDVSGMVGIREFSSWLSDNGTHKQLDRGSEINNYYDDTSYCRPKDFKDTRAWINKDICEGNRDTFLKLVDVLEKDSNSWLEFCY</sequence>
<evidence type="ECO:0000313" key="1">
    <source>
        <dbReference type="EMBL" id="KKK95317.1"/>
    </source>
</evidence>
<protein>
    <submittedName>
        <fullName evidence="1">Uncharacterized protein</fullName>
    </submittedName>
</protein>
<organism evidence="1">
    <name type="scientific">marine sediment metagenome</name>
    <dbReference type="NCBI Taxonomy" id="412755"/>
    <lineage>
        <taxon>unclassified sequences</taxon>
        <taxon>metagenomes</taxon>
        <taxon>ecological metagenomes</taxon>
    </lineage>
</organism>
<dbReference type="AlphaFoldDB" id="A0A0F8ZN85"/>
<dbReference type="EMBL" id="LAZR01046965">
    <property type="protein sequence ID" value="KKK95317.1"/>
    <property type="molecule type" value="Genomic_DNA"/>
</dbReference>
<comment type="caution">
    <text evidence="1">The sequence shown here is derived from an EMBL/GenBank/DDBJ whole genome shotgun (WGS) entry which is preliminary data.</text>
</comment>
<proteinExistence type="predicted"/>
<gene>
    <name evidence="1" type="ORF">LCGC14_2674050</name>
</gene>
<accession>A0A0F8ZN85</accession>
<name>A0A0F8ZN85_9ZZZZ</name>
<reference evidence="1" key="1">
    <citation type="journal article" date="2015" name="Nature">
        <title>Complex archaea that bridge the gap between prokaryotes and eukaryotes.</title>
        <authorList>
            <person name="Spang A."/>
            <person name="Saw J.H."/>
            <person name="Jorgensen S.L."/>
            <person name="Zaremba-Niedzwiedzka K."/>
            <person name="Martijn J."/>
            <person name="Lind A.E."/>
            <person name="van Eijk R."/>
            <person name="Schleper C."/>
            <person name="Guy L."/>
            <person name="Ettema T.J."/>
        </authorList>
    </citation>
    <scope>NUCLEOTIDE SEQUENCE</scope>
</reference>